<gene>
    <name evidence="2" type="ORF">METZ01_LOCUS48449</name>
</gene>
<evidence type="ECO:0000259" key="1">
    <source>
        <dbReference type="Pfam" id="PF03625"/>
    </source>
</evidence>
<dbReference type="Gene3D" id="3.30.310.70">
    <property type="entry name" value="TT1751-like domain"/>
    <property type="match status" value="1"/>
</dbReference>
<reference evidence="2" key="1">
    <citation type="submission" date="2018-05" db="EMBL/GenBank/DDBJ databases">
        <authorList>
            <person name="Lanie J.A."/>
            <person name="Ng W.-L."/>
            <person name="Kazmierczak K.M."/>
            <person name="Andrzejewski T.M."/>
            <person name="Davidsen T.M."/>
            <person name="Wayne K.J."/>
            <person name="Tettelin H."/>
            <person name="Glass J.I."/>
            <person name="Rusch D."/>
            <person name="Podicherti R."/>
            <person name="Tsui H.-C.T."/>
            <person name="Winkler M.E."/>
        </authorList>
    </citation>
    <scope>NUCLEOTIDE SEQUENCE</scope>
</reference>
<protein>
    <recommendedName>
        <fullName evidence="1">DUF302 domain-containing protein</fullName>
    </recommendedName>
</protein>
<dbReference type="InterPro" id="IPR005180">
    <property type="entry name" value="DUF302"/>
</dbReference>
<organism evidence="2">
    <name type="scientific">marine metagenome</name>
    <dbReference type="NCBI Taxonomy" id="408172"/>
    <lineage>
        <taxon>unclassified sequences</taxon>
        <taxon>metagenomes</taxon>
        <taxon>ecological metagenomes</taxon>
    </lineage>
</organism>
<evidence type="ECO:0000313" key="2">
    <source>
        <dbReference type="EMBL" id="SUZ95595.1"/>
    </source>
</evidence>
<feature type="domain" description="DUF302" evidence="1">
    <location>
        <begin position="51"/>
        <end position="108"/>
    </location>
</feature>
<proteinExistence type="predicted"/>
<dbReference type="CDD" id="cd14797">
    <property type="entry name" value="DUF302"/>
    <property type="match status" value="1"/>
</dbReference>
<dbReference type="InterPro" id="IPR035923">
    <property type="entry name" value="TT1751-like_sf"/>
</dbReference>
<dbReference type="EMBL" id="UINC01002338">
    <property type="protein sequence ID" value="SUZ95595.1"/>
    <property type="molecule type" value="Genomic_DNA"/>
</dbReference>
<dbReference type="AlphaFoldDB" id="A0A381RUN2"/>
<sequence length="140" mass="16327">MNISEDIVTKVFSEIDFEEILDYLIQEIKAKNYLITRVSNIDNIHDRPILKSSSSLKFKYYKIVEFCNLESCSQLISSNLLAGVFMPVRFIVYQPLGKKQIFISFLSPISFARLFNSKEMMSIAKNIENDMYDVLEEIDF</sequence>
<dbReference type="SUPFAM" id="SSF103247">
    <property type="entry name" value="TT1751-like"/>
    <property type="match status" value="1"/>
</dbReference>
<accession>A0A381RUN2</accession>
<dbReference type="Pfam" id="PF03625">
    <property type="entry name" value="DUF302"/>
    <property type="match status" value="1"/>
</dbReference>
<name>A0A381RUN2_9ZZZZ</name>